<dbReference type="RefSeq" id="WP_239156679.1">
    <property type="nucleotide sequence ID" value="NZ_AP023355.1"/>
</dbReference>
<evidence type="ECO:0000313" key="3">
    <source>
        <dbReference type="EMBL" id="BCJ33067.1"/>
    </source>
</evidence>
<evidence type="ECO:0000313" key="4">
    <source>
        <dbReference type="Proteomes" id="UP000611640"/>
    </source>
</evidence>
<dbReference type="AlphaFoldDB" id="A0A7R7HUK7"/>
<keyword evidence="4" id="KW-1185">Reference proteome</keyword>
<reference evidence="3 4" key="1">
    <citation type="submission" date="2020-08" db="EMBL/GenBank/DDBJ databases">
        <title>Whole genome shotgun sequence of Actinocatenispora thailandica NBRC 105041.</title>
        <authorList>
            <person name="Komaki H."/>
            <person name="Tamura T."/>
        </authorList>
    </citation>
    <scope>NUCLEOTIDE SEQUENCE [LARGE SCALE GENOMIC DNA]</scope>
    <source>
        <strain evidence="3 4">NBRC 105041</strain>
    </source>
</reference>
<dbReference type="Proteomes" id="UP000611640">
    <property type="component" value="Chromosome"/>
</dbReference>
<dbReference type="Pfam" id="PF01464">
    <property type="entry name" value="SLT"/>
    <property type="match status" value="1"/>
</dbReference>
<feature type="domain" description="Transglycosylase SLT" evidence="2">
    <location>
        <begin position="149"/>
        <end position="207"/>
    </location>
</feature>
<protein>
    <recommendedName>
        <fullName evidence="2">Transglycosylase SLT domain-containing protein</fullName>
    </recommendedName>
</protein>
<dbReference type="Gene3D" id="1.10.530.10">
    <property type="match status" value="1"/>
</dbReference>
<gene>
    <name evidence="3" type="ORF">Athai_05700</name>
</gene>
<dbReference type="EMBL" id="AP023355">
    <property type="protein sequence ID" value="BCJ33067.1"/>
    <property type="molecule type" value="Genomic_DNA"/>
</dbReference>
<feature type="compositionally biased region" description="Basic and acidic residues" evidence="1">
    <location>
        <begin position="59"/>
        <end position="74"/>
    </location>
</feature>
<dbReference type="SUPFAM" id="SSF53955">
    <property type="entry name" value="Lysozyme-like"/>
    <property type="match status" value="1"/>
</dbReference>
<evidence type="ECO:0000259" key="2">
    <source>
        <dbReference type="Pfam" id="PF01464"/>
    </source>
</evidence>
<feature type="compositionally biased region" description="Basic and acidic residues" evidence="1">
    <location>
        <begin position="91"/>
        <end position="101"/>
    </location>
</feature>
<organism evidence="3 4">
    <name type="scientific">Actinocatenispora thailandica</name>
    <dbReference type="NCBI Taxonomy" id="227318"/>
    <lineage>
        <taxon>Bacteria</taxon>
        <taxon>Bacillati</taxon>
        <taxon>Actinomycetota</taxon>
        <taxon>Actinomycetes</taxon>
        <taxon>Micromonosporales</taxon>
        <taxon>Micromonosporaceae</taxon>
        <taxon>Actinocatenispora</taxon>
    </lineage>
</organism>
<feature type="compositionally biased region" description="Low complexity" evidence="1">
    <location>
        <begin position="75"/>
        <end position="90"/>
    </location>
</feature>
<dbReference type="KEGG" id="atl:Athai_05700"/>
<feature type="region of interest" description="Disordered" evidence="1">
    <location>
        <begin position="39"/>
        <end position="115"/>
    </location>
</feature>
<proteinExistence type="predicted"/>
<dbReference type="InterPro" id="IPR008258">
    <property type="entry name" value="Transglycosylase_SLT_dom_1"/>
</dbReference>
<name>A0A7R7HUK7_9ACTN</name>
<evidence type="ECO:0000256" key="1">
    <source>
        <dbReference type="SAM" id="MobiDB-lite"/>
    </source>
</evidence>
<dbReference type="InterPro" id="IPR023346">
    <property type="entry name" value="Lysozyme-like_dom_sf"/>
</dbReference>
<sequence length="220" mass="23481">MFAVFVLVGGLAGGAYLTVHRPGRQPTEVAQQQVVGQPIDPIEEQQAQRQATDGYRQQKMREEASRSAARDAKQRAAAGGEHAAAVAGDADAAKKAEDQKKAGSSGTSGGSVGPVPTSCKEYSGNRATGCTLMLQAGFKLDQMACLDKLWTRESGWNVHASNPSGAYGIPQALPGDSMASYGDDWQDNPVTQIKWGLNYIKNRYSTPCGAWDHSQSTGWY</sequence>
<accession>A0A7R7HUK7</accession>